<dbReference type="Proteomes" id="UP000887565">
    <property type="component" value="Unplaced"/>
</dbReference>
<keyword evidence="1" id="KW-1185">Reference proteome</keyword>
<evidence type="ECO:0000313" key="2">
    <source>
        <dbReference type="WBParaSite" id="nRc.2.0.1.t30145-RA"/>
    </source>
</evidence>
<reference evidence="2" key="1">
    <citation type="submission" date="2022-11" db="UniProtKB">
        <authorList>
            <consortium name="WormBaseParasite"/>
        </authorList>
    </citation>
    <scope>IDENTIFICATION</scope>
</reference>
<accession>A0A915JUV1</accession>
<name>A0A915JUV1_ROMCU</name>
<evidence type="ECO:0000313" key="1">
    <source>
        <dbReference type="Proteomes" id="UP000887565"/>
    </source>
</evidence>
<organism evidence="1 2">
    <name type="scientific">Romanomermis culicivorax</name>
    <name type="common">Nematode worm</name>
    <dbReference type="NCBI Taxonomy" id="13658"/>
    <lineage>
        <taxon>Eukaryota</taxon>
        <taxon>Metazoa</taxon>
        <taxon>Ecdysozoa</taxon>
        <taxon>Nematoda</taxon>
        <taxon>Enoplea</taxon>
        <taxon>Dorylaimia</taxon>
        <taxon>Mermithida</taxon>
        <taxon>Mermithoidea</taxon>
        <taxon>Mermithidae</taxon>
        <taxon>Romanomermis</taxon>
    </lineage>
</organism>
<sequence>MGAKVRRAPKLDDSLTLVGAYNVGRQIEMGATARWAPKTKLNPLRNRVLIIDSSGFVWKKIRFSGSGSKKMWFSGSGSKHLGGYPRICIPRPSLQTAMEERQKLDVKLLIWRKKCDLYLFEG</sequence>
<dbReference type="WBParaSite" id="nRc.2.0.1.t30145-RA">
    <property type="protein sequence ID" value="nRc.2.0.1.t30145-RA"/>
    <property type="gene ID" value="nRc.2.0.1.g30145"/>
</dbReference>
<protein>
    <submittedName>
        <fullName evidence="2">Uncharacterized protein</fullName>
    </submittedName>
</protein>
<proteinExistence type="predicted"/>
<dbReference type="AlphaFoldDB" id="A0A915JUV1"/>